<dbReference type="InterPro" id="IPR038765">
    <property type="entry name" value="Papain-like_cys_pep_sf"/>
</dbReference>
<proteinExistence type="predicted"/>
<dbReference type="EMBL" id="QGNW01000095">
    <property type="protein sequence ID" value="RVW98134.1"/>
    <property type="molecule type" value="Genomic_DNA"/>
</dbReference>
<dbReference type="SUPFAM" id="SSF54001">
    <property type="entry name" value="Cysteine proteinases"/>
    <property type="match status" value="1"/>
</dbReference>
<evidence type="ECO:0000313" key="2">
    <source>
        <dbReference type="Proteomes" id="UP000288805"/>
    </source>
</evidence>
<dbReference type="AlphaFoldDB" id="A0A438IN40"/>
<evidence type="ECO:0008006" key="3">
    <source>
        <dbReference type="Google" id="ProtNLM"/>
    </source>
</evidence>
<name>A0A438IN40_VITVI</name>
<evidence type="ECO:0000313" key="1">
    <source>
        <dbReference type="EMBL" id="RVW98134.1"/>
    </source>
</evidence>
<gene>
    <name evidence="1" type="ORF">CK203_031850</name>
</gene>
<reference evidence="1 2" key="1">
    <citation type="journal article" date="2018" name="PLoS Genet.">
        <title>Population sequencing reveals clonal diversity and ancestral inbreeding in the grapevine cultivar Chardonnay.</title>
        <authorList>
            <person name="Roach M.J."/>
            <person name="Johnson D.L."/>
            <person name="Bohlmann J."/>
            <person name="van Vuuren H.J."/>
            <person name="Jones S.J."/>
            <person name="Pretorius I.S."/>
            <person name="Schmidt S.A."/>
            <person name="Borneman A.R."/>
        </authorList>
    </citation>
    <scope>NUCLEOTIDE SEQUENCE [LARGE SCALE GENOMIC DNA]</scope>
    <source>
        <strain evidence="2">cv. Chardonnay</strain>
        <tissue evidence="1">Leaf</tissue>
    </source>
</reference>
<organism evidence="1 2">
    <name type="scientific">Vitis vinifera</name>
    <name type="common">Grape</name>
    <dbReference type="NCBI Taxonomy" id="29760"/>
    <lineage>
        <taxon>Eukaryota</taxon>
        <taxon>Viridiplantae</taxon>
        <taxon>Streptophyta</taxon>
        <taxon>Embryophyta</taxon>
        <taxon>Tracheophyta</taxon>
        <taxon>Spermatophyta</taxon>
        <taxon>Magnoliopsida</taxon>
        <taxon>eudicotyledons</taxon>
        <taxon>Gunneridae</taxon>
        <taxon>Pentapetalae</taxon>
        <taxon>rosids</taxon>
        <taxon>Vitales</taxon>
        <taxon>Vitaceae</taxon>
        <taxon>Viteae</taxon>
        <taxon>Vitis</taxon>
    </lineage>
</organism>
<dbReference type="Gene3D" id="3.40.395.10">
    <property type="entry name" value="Adenoviral Proteinase, Chain A"/>
    <property type="match status" value="1"/>
</dbReference>
<sequence length="80" mass="9514">MTSYYLVPLMQEPCEDLKEIIMKGLRIYAPQRKKPTKREIDWRLVLCPRQESVVECGYFVMRYMKEIIDDPTLIISKVCA</sequence>
<dbReference type="Proteomes" id="UP000288805">
    <property type="component" value="Unassembled WGS sequence"/>
</dbReference>
<comment type="caution">
    <text evidence="1">The sequence shown here is derived from an EMBL/GenBank/DDBJ whole genome shotgun (WGS) entry which is preliminary data.</text>
</comment>
<protein>
    <recommendedName>
        <fullName evidence="3">Ubiquitin-like protease family profile domain-containing protein</fullName>
    </recommendedName>
</protein>
<accession>A0A438IN40</accession>